<dbReference type="EMBL" id="VSWD01000011">
    <property type="protein sequence ID" value="KAK3087670.1"/>
    <property type="molecule type" value="Genomic_DNA"/>
</dbReference>
<evidence type="ECO:0000256" key="4">
    <source>
        <dbReference type="ARBA" id="ARBA00022989"/>
    </source>
</evidence>
<feature type="transmembrane region" description="Helical" evidence="9">
    <location>
        <begin position="596"/>
        <end position="620"/>
    </location>
</feature>
<feature type="compositionally biased region" description="Basic and acidic residues" evidence="8">
    <location>
        <begin position="640"/>
        <end position="655"/>
    </location>
</feature>
<evidence type="ECO:0000256" key="9">
    <source>
        <dbReference type="SAM" id="Phobius"/>
    </source>
</evidence>
<dbReference type="SMART" id="SM00408">
    <property type="entry name" value="IGc2"/>
    <property type="match status" value="3"/>
</dbReference>
<comment type="caution">
    <text evidence="11">The sequence shown here is derived from an EMBL/GenBank/DDBJ whole genome shotgun (WGS) entry which is preliminary data.</text>
</comment>
<reference evidence="11" key="1">
    <citation type="submission" date="2019-08" db="EMBL/GenBank/DDBJ databases">
        <title>The improved chromosome-level genome for the pearl oyster Pinctada fucata martensii using PacBio sequencing and Hi-C.</title>
        <authorList>
            <person name="Zheng Z."/>
        </authorList>
    </citation>
    <scope>NUCLEOTIDE SEQUENCE</scope>
    <source>
        <strain evidence="11">ZZ-2019</strain>
        <tissue evidence="11">Adductor muscle</tissue>
    </source>
</reference>
<dbReference type="Proteomes" id="UP001186944">
    <property type="component" value="Unassembled WGS sequence"/>
</dbReference>
<dbReference type="AlphaFoldDB" id="A0AA88XLJ9"/>
<comment type="subcellular location">
    <subcellularLocation>
        <location evidence="1">Membrane</location>
        <topology evidence="1">Single-pass membrane protein</topology>
    </subcellularLocation>
</comment>
<keyword evidence="6" id="KW-1015">Disulfide bond</keyword>
<evidence type="ECO:0000256" key="3">
    <source>
        <dbReference type="ARBA" id="ARBA00022729"/>
    </source>
</evidence>
<keyword evidence="2 9" id="KW-0812">Transmembrane</keyword>
<dbReference type="GO" id="GO:0030424">
    <property type="term" value="C:axon"/>
    <property type="evidence" value="ECO:0007669"/>
    <property type="project" value="TreeGrafter"/>
</dbReference>
<evidence type="ECO:0000313" key="12">
    <source>
        <dbReference type="Proteomes" id="UP001186944"/>
    </source>
</evidence>
<dbReference type="InterPro" id="IPR013783">
    <property type="entry name" value="Ig-like_fold"/>
</dbReference>
<dbReference type="CDD" id="cd00096">
    <property type="entry name" value="Ig"/>
    <property type="match status" value="1"/>
</dbReference>
<dbReference type="Pfam" id="PF13927">
    <property type="entry name" value="Ig_3"/>
    <property type="match status" value="1"/>
</dbReference>
<keyword evidence="4 9" id="KW-1133">Transmembrane helix</keyword>
<dbReference type="PANTHER" id="PTHR45080:SF8">
    <property type="entry name" value="IG-LIKE DOMAIN-CONTAINING PROTEIN"/>
    <property type="match status" value="1"/>
</dbReference>
<dbReference type="PANTHER" id="PTHR45080">
    <property type="entry name" value="CONTACTIN 5"/>
    <property type="match status" value="1"/>
</dbReference>
<dbReference type="Pfam" id="PF13882">
    <property type="entry name" value="Bravo_FIGEY"/>
    <property type="match status" value="1"/>
</dbReference>
<dbReference type="PROSITE" id="PS50835">
    <property type="entry name" value="IG_LIKE"/>
    <property type="match status" value="3"/>
</dbReference>
<evidence type="ECO:0000313" key="11">
    <source>
        <dbReference type="EMBL" id="KAK3087670.1"/>
    </source>
</evidence>
<dbReference type="GO" id="GO:0005886">
    <property type="term" value="C:plasma membrane"/>
    <property type="evidence" value="ECO:0007669"/>
    <property type="project" value="TreeGrafter"/>
</dbReference>
<dbReference type="GO" id="GO:0007156">
    <property type="term" value="P:homophilic cell adhesion via plasma membrane adhesion molecules"/>
    <property type="evidence" value="ECO:0007669"/>
    <property type="project" value="TreeGrafter"/>
</dbReference>
<evidence type="ECO:0000256" key="8">
    <source>
        <dbReference type="SAM" id="MobiDB-lite"/>
    </source>
</evidence>
<feature type="compositionally biased region" description="Basic and acidic residues" evidence="8">
    <location>
        <begin position="34"/>
        <end position="54"/>
    </location>
</feature>
<keyword evidence="5 9" id="KW-0472">Membrane</keyword>
<dbReference type="Gene3D" id="2.60.40.10">
    <property type="entry name" value="Immunoglobulins"/>
    <property type="match status" value="3"/>
</dbReference>
<feature type="domain" description="Ig-like" evidence="10">
    <location>
        <begin position="360"/>
        <end position="460"/>
    </location>
</feature>
<dbReference type="InterPro" id="IPR007110">
    <property type="entry name" value="Ig-like_dom"/>
</dbReference>
<organism evidence="11 12">
    <name type="scientific">Pinctada imbricata</name>
    <name type="common">Atlantic pearl-oyster</name>
    <name type="synonym">Pinctada martensii</name>
    <dbReference type="NCBI Taxonomy" id="66713"/>
    <lineage>
        <taxon>Eukaryota</taxon>
        <taxon>Metazoa</taxon>
        <taxon>Spiralia</taxon>
        <taxon>Lophotrochozoa</taxon>
        <taxon>Mollusca</taxon>
        <taxon>Bivalvia</taxon>
        <taxon>Autobranchia</taxon>
        <taxon>Pteriomorphia</taxon>
        <taxon>Pterioida</taxon>
        <taxon>Pterioidea</taxon>
        <taxon>Pteriidae</taxon>
        <taxon>Pinctada</taxon>
    </lineage>
</organism>
<name>A0AA88XLJ9_PINIB</name>
<dbReference type="InterPro" id="IPR050958">
    <property type="entry name" value="Cell_Adh-Cytoskel_Orgn"/>
</dbReference>
<evidence type="ECO:0000259" key="10">
    <source>
        <dbReference type="PROSITE" id="PS50835"/>
    </source>
</evidence>
<evidence type="ECO:0000256" key="2">
    <source>
        <dbReference type="ARBA" id="ARBA00022692"/>
    </source>
</evidence>
<evidence type="ECO:0000256" key="5">
    <source>
        <dbReference type="ARBA" id="ARBA00023136"/>
    </source>
</evidence>
<gene>
    <name evidence="11" type="ORF">FSP39_008976</name>
</gene>
<accession>A0AA88XLJ9</accession>
<protein>
    <recommendedName>
        <fullName evidence="10">Ig-like domain-containing protein</fullName>
    </recommendedName>
</protein>
<sequence length="718" mass="79867">MSAPHPHKRHLDEWEGEPGKEAAGGRQKGGRQKGARERLGGRKRERDRGEKERNQLPPKIAPADSKFPDLYIPESNTEKVTVKCTAQNGDITYTWKKDGIKVENSQIVGVDSKTGEISFLKIELGDYGTYQCFASNNYGTALSKPFKVERPTLVSGTFINDDEECQPFGLCTIDCKGDCYPESECAIEWKIGKGTDKAVETSKRVAVGKDGKLYFLWLNATADVTDESGLLKVYGCGVWNEALKSLNKKKETTIKVVNRPNTPDRRPNGIYSSDDKVEKGQDGELTCIFQGRPVPSIEWMKPDRSKISINDNKYSIGDYGRKLIIRDVEEKDEGKYTCIGSNDSGQSGTMTPFLNVTSAPFLRNNEQMTDQIKPAGSNATFSCDAISLQNPPEDPPSPPKWYKNGEDIPADQFGQGKKYSLSNDKKVLTVKDVKKGVDTGNFQCESHNSEGMLFKDAFLKVIEPIVVSSPQESVVDMEISLGDVLNLGVLASTEPSLTLRYVWEYESDSSDPNQPAQPITVDNNLYWTLFNGRRNLSIDTTVFGDEEKRIFEVVGQYRVKVYHEYQSKMVTFNVFTNIVPPVVEPQTPPVIQSANLWYLAVIFGIIVLIIVIILIICMLFRNKGGVYLVDKKEVAAGHDPERELRDSGFHDLSRGDDEDNPKMDQVSLSDDFDKDVGSDDDSMADYDGDLNASKFNEDGSFIGLYGDKKSKTGGTTTV</sequence>
<dbReference type="InterPro" id="IPR026966">
    <property type="entry name" value="Neurofascin/L1/NrCAM_C"/>
</dbReference>
<evidence type="ECO:0000256" key="1">
    <source>
        <dbReference type="ARBA" id="ARBA00004167"/>
    </source>
</evidence>
<keyword evidence="12" id="KW-1185">Reference proteome</keyword>
<feature type="compositionally biased region" description="Basic and acidic residues" evidence="8">
    <location>
        <begin position="10"/>
        <end position="20"/>
    </location>
</feature>
<keyword evidence="7" id="KW-0393">Immunoglobulin domain</keyword>
<feature type="compositionally biased region" description="Acidic residues" evidence="8">
    <location>
        <begin position="670"/>
        <end position="688"/>
    </location>
</feature>
<evidence type="ECO:0000256" key="7">
    <source>
        <dbReference type="ARBA" id="ARBA00023319"/>
    </source>
</evidence>
<dbReference type="SUPFAM" id="SSF48726">
    <property type="entry name" value="Immunoglobulin"/>
    <property type="match status" value="3"/>
</dbReference>
<dbReference type="GO" id="GO:0043025">
    <property type="term" value="C:neuronal cell body"/>
    <property type="evidence" value="ECO:0007669"/>
    <property type="project" value="TreeGrafter"/>
</dbReference>
<keyword evidence="3" id="KW-0732">Signal</keyword>
<dbReference type="GO" id="GO:0008046">
    <property type="term" value="F:axon guidance receptor activity"/>
    <property type="evidence" value="ECO:0007669"/>
    <property type="project" value="TreeGrafter"/>
</dbReference>
<feature type="domain" description="Ig-like" evidence="10">
    <location>
        <begin position="263"/>
        <end position="357"/>
    </location>
</feature>
<dbReference type="GO" id="GO:0050808">
    <property type="term" value="P:synapse organization"/>
    <property type="evidence" value="ECO:0007669"/>
    <property type="project" value="TreeGrafter"/>
</dbReference>
<dbReference type="FunFam" id="2.60.40.10:FF:000032">
    <property type="entry name" value="palladin isoform X1"/>
    <property type="match status" value="1"/>
</dbReference>
<evidence type="ECO:0000256" key="6">
    <source>
        <dbReference type="ARBA" id="ARBA00023157"/>
    </source>
</evidence>
<feature type="domain" description="Ig-like" evidence="10">
    <location>
        <begin position="58"/>
        <end position="143"/>
    </location>
</feature>
<dbReference type="InterPro" id="IPR036179">
    <property type="entry name" value="Ig-like_dom_sf"/>
</dbReference>
<dbReference type="Pfam" id="PF13895">
    <property type="entry name" value="Ig_2"/>
    <property type="match status" value="1"/>
</dbReference>
<feature type="region of interest" description="Disordered" evidence="8">
    <location>
        <begin position="1"/>
        <end position="69"/>
    </location>
</feature>
<feature type="region of interest" description="Disordered" evidence="8">
    <location>
        <begin position="640"/>
        <end position="718"/>
    </location>
</feature>
<dbReference type="InterPro" id="IPR003598">
    <property type="entry name" value="Ig_sub2"/>
</dbReference>
<dbReference type="InterPro" id="IPR003599">
    <property type="entry name" value="Ig_sub"/>
</dbReference>
<proteinExistence type="predicted"/>
<dbReference type="SMART" id="SM00409">
    <property type="entry name" value="IG"/>
    <property type="match status" value="3"/>
</dbReference>